<gene>
    <name evidence="4" type="ORF">CROQUDRAFT_352738</name>
</gene>
<dbReference type="InterPro" id="IPR003382">
    <property type="entry name" value="Flavoprotein"/>
</dbReference>
<evidence type="ECO:0000313" key="5">
    <source>
        <dbReference type="Proteomes" id="UP000886653"/>
    </source>
</evidence>
<comment type="caution">
    <text evidence="4">The sequence shown here is derived from an EMBL/GenBank/DDBJ whole genome shotgun (WGS) entry which is preliminary data.</text>
</comment>
<feature type="domain" description="Flavoprotein" evidence="3">
    <location>
        <begin position="19"/>
        <end position="63"/>
    </location>
</feature>
<dbReference type="GO" id="GO:0071513">
    <property type="term" value="C:phosphopantothenoylcysteine decarboxylase complex"/>
    <property type="evidence" value="ECO:0007669"/>
    <property type="project" value="TreeGrafter"/>
</dbReference>
<dbReference type="EMBL" id="MU167230">
    <property type="protein sequence ID" value="KAG0149190.1"/>
    <property type="molecule type" value="Genomic_DNA"/>
</dbReference>
<dbReference type="SUPFAM" id="SSF52507">
    <property type="entry name" value="Homo-oligomeric flavin-containing Cys decarboxylases, HFCD"/>
    <property type="match status" value="1"/>
</dbReference>
<dbReference type="AlphaFoldDB" id="A0A9P6NLD6"/>
<keyword evidence="5" id="KW-1185">Reference proteome</keyword>
<protein>
    <recommendedName>
        <fullName evidence="3">Flavoprotein domain-containing protein</fullName>
    </recommendedName>
</protein>
<evidence type="ECO:0000259" key="3">
    <source>
        <dbReference type="Pfam" id="PF02441"/>
    </source>
</evidence>
<evidence type="ECO:0000313" key="4">
    <source>
        <dbReference type="EMBL" id="KAG0149190.1"/>
    </source>
</evidence>
<dbReference type="OrthoDB" id="1532798at2759"/>
<comment type="similarity">
    <text evidence="2">Belongs to the HFCD (homooligomeric flavin containing Cys decarboxylase) superfamily.</text>
</comment>
<dbReference type="GO" id="GO:0010181">
    <property type="term" value="F:FMN binding"/>
    <property type="evidence" value="ECO:0007669"/>
    <property type="project" value="TreeGrafter"/>
</dbReference>
<evidence type="ECO:0000256" key="2">
    <source>
        <dbReference type="ARBA" id="ARBA00038350"/>
    </source>
</evidence>
<dbReference type="GO" id="GO:0004633">
    <property type="term" value="F:phosphopantothenoylcysteine decarboxylase activity"/>
    <property type="evidence" value="ECO:0007669"/>
    <property type="project" value="TreeGrafter"/>
</dbReference>
<proteinExistence type="inferred from homology"/>
<sequence>MNTKTRPRFPVSETSARIHILLATTGSVASIKLPSIVKSLSIYFNIELQVVTTAHSLHFYEAAAVLTHDGEPVKVCKDADEWSVSSCSTCGIFGRFITDCVEHQPEIERKKKKLFAIR</sequence>
<dbReference type="InterPro" id="IPR036551">
    <property type="entry name" value="Flavin_trans-like"/>
</dbReference>
<dbReference type="PANTHER" id="PTHR14359:SF6">
    <property type="entry name" value="PHOSPHOPANTOTHENOYLCYSTEINE DECARBOXYLASE"/>
    <property type="match status" value="1"/>
</dbReference>
<organism evidence="4 5">
    <name type="scientific">Cronartium quercuum f. sp. fusiforme G11</name>
    <dbReference type="NCBI Taxonomy" id="708437"/>
    <lineage>
        <taxon>Eukaryota</taxon>
        <taxon>Fungi</taxon>
        <taxon>Dikarya</taxon>
        <taxon>Basidiomycota</taxon>
        <taxon>Pucciniomycotina</taxon>
        <taxon>Pucciniomycetes</taxon>
        <taxon>Pucciniales</taxon>
        <taxon>Coleosporiaceae</taxon>
        <taxon>Cronartium</taxon>
    </lineage>
</organism>
<reference evidence="4" key="1">
    <citation type="submission" date="2013-11" db="EMBL/GenBank/DDBJ databases">
        <title>Genome sequence of the fusiform rust pathogen reveals effectors for host alternation and coevolution with pine.</title>
        <authorList>
            <consortium name="DOE Joint Genome Institute"/>
            <person name="Smith K."/>
            <person name="Pendleton A."/>
            <person name="Kubisiak T."/>
            <person name="Anderson C."/>
            <person name="Salamov A."/>
            <person name="Aerts A."/>
            <person name="Riley R."/>
            <person name="Clum A."/>
            <person name="Lindquist E."/>
            <person name="Ence D."/>
            <person name="Campbell M."/>
            <person name="Kronenberg Z."/>
            <person name="Feau N."/>
            <person name="Dhillon B."/>
            <person name="Hamelin R."/>
            <person name="Burleigh J."/>
            <person name="Smith J."/>
            <person name="Yandell M."/>
            <person name="Nelson C."/>
            <person name="Grigoriev I."/>
            <person name="Davis J."/>
        </authorList>
    </citation>
    <scope>NUCLEOTIDE SEQUENCE</scope>
    <source>
        <strain evidence="4">G11</strain>
    </source>
</reference>
<dbReference type="PANTHER" id="PTHR14359">
    <property type="entry name" value="HOMO-OLIGOMERIC FLAVIN CONTAINING CYS DECARBOXYLASE FAMILY"/>
    <property type="match status" value="1"/>
</dbReference>
<dbReference type="Proteomes" id="UP000886653">
    <property type="component" value="Unassembled WGS sequence"/>
</dbReference>
<accession>A0A9P6NLD6</accession>
<dbReference type="Gene3D" id="3.40.50.1950">
    <property type="entry name" value="Flavin prenyltransferase-like"/>
    <property type="match status" value="1"/>
</dbReference>
<keyword evidence="1" id="KW-0173">Coenzyme A biosynthesis</keyword>
<dbReference type="Pfam" id="PF02441">
    <property type="entry name" value="Flavoprotein"/>
    <property type="match status" value="1"/>
</dbReference>
<dbReference type="GO" id="GO:0015937">
    <property type="term" value="P:coenzyme A biosynthetic process"/>
    <property type="evidence" value="ECO:0007669"/>
    <property type="project" value="UniProtKB-KW"/>
</dbReference>
<evidence type="ECO:0000256" key="1">
    <source>
        <dbReference type="ARBA" id="ARBA00022993"/>
    </source>
</evidence>
<name>A0A9P6NLD6_9BASI</name>